<dbReference type="EMBL" id="CAXHTA020000004">
    <property type="protein sequence ID" value="CAL5220505.1"/>
    <property type="molecule type" value="Genomic_DNA"/>
</dbReference>
<protein>
    <submittedName>
        <fullName evidence="2">G2536 protein</fullName>
    </submittedName>
</protein>
<keyword evidence="1" id="KW-1133">Transmembrane helix</keyword>
<comment type="caution">
    <text evidence="2">The sequence shown here is derived from an EMBL/GenBank/DDBJ whole genome shotgun (WGS) entry which is preliminary data.</text>
</comment>
<accession>A0ABP1FKL2</accession>
<evidence type="ECO:0000256" key="1">
    <source>
        <dbReference type="SAM" id="Phobius"/>
    </source>
</evidence>
<gene>
    <name evidence="2" type="primary">g2536</name>
    <name evidence="2" type="ORF">VP750_LOCUS2164</name>
</gene>
<name>A0ABP1FKL2_9CHLO</name>
<feature type="transmembrane region" description="Helical" evidence="1">
    <location>
        <begin position="48"/>
        <end position="69"/>
    </location>
</feature>
<keyword evidence="3" id="KW-1185">Reference proteome</keyword>
<dbReference type="Proteomes" id="UP001497392">
    <property type="component" value="Unassembled WGS sequence"/>
</dbReference>
<proteinExistence type="predicted"/>
<keyword evidence="1" id="KW-0812">Transmembrane</keyword>
<evidence type="ECO:0000313" key="3">
    <source>
        <dbReference type="Proteomes" id="UP001497392"/>
    </source>
</evidence>
<reference evidence="2 3" key="1">
    <citation type="submission" date="2024-06" db="EMBL/GenBank/DDBJ databases">
        <authorList>
            <person name="Kraege A."/>
            <person name="Thomma B."/>
        </authorList>
    </citation>
    <scope>NUCLEOTIDE SEQUENCE [LARGE SCALE GENOMIC DNA]</scope>
</reference>
<keyword evidence="1" id="KW-0472">Membrane</keyword>
<sequence>MVVSARLKEQLMGNDHNKGLPLLSRTTAPAGRRLSHKGMLKTFQERPLLLIPVTCVLALSLWTLLASWGCENSIRSNCNSAAAVRGAAQSGPASLPSWFNSSCPLVYERIPYAEMRDRKARPYLMGEQQRPQCMNCAKDELWSHFCQYKSHGPACPLYDQDTLFETIRSRAEMGAEGVREMMEMTPCDIFGYIRGRTVWLVGDSMMQEFMRAFQCFMYEFWDLETKELKDLLTDEDVKAKLIGGCNLADHMVKELLPMRERIGMRRKDIMLVNIAVWVNSEKNLRANISMWANYYTRYKQQLPFVIWRDASVQHFNTPTGDYKCDGCPDAQPRLDDKGFSCKPLSSVSLLRDNTLQSDDPAMGVIVRGGWRNGLTLPVIEGLGIPVMHTWNQSVPLWEYHHGFQEKDDCTHWCHPSGYQLWISQFYQVLQQQVHALPPLPAAATSTSL</sequence>
<organism evidence="2 3">
    <name type="scientific">Coccomyxa viridis</name>
    <dbReference type="NCBI Taxonomy" id="1274662"/>
    <lineage>
        <taxon>Eukaryota</taxon>
        <taxon>Viridiplantae</taxon>
        <taxon>Chlorophyta</taxon>
        <taxon>core chlorophytes</taxon>
        <taxon>Trebouxiophyceae</taxon>
        <taxon>Trebouxiophyceae incertae sedis</taxon>
        <taxon>Coccomyxaceae</taxon>
        <taxon>Coccomyxa</taxon>
    </lineage>
</organism>
<evidence type="ECO:0000313" key="2">
    <source>
        <dbReference type="EMBL" id="CAL5220505.1"/>
    </source>
</evidence>